<evidence type="ECO:0000256" key="3">
    <source>
        <dbReference type="ARBA" id="ARBA00023163"/>
    </source>
</evidence>
<keyword evidence="3" id="KW-0804">Transcription</keyword>
<evidence type="ECO:0000259" key="5">
    <source>
        <dbReference type="Pfam" id="PF13407"/>
    </source>
</evidence>
<keyword evidence="4" id="KW-0472">Membrane</keyword>
<accession>A0A173VGC1</accession>
<protein>
    <submittedName>
        <fullName evidence="6">ABC-type sugar transport system, periplasmic component</fullName>
    </submittedName>
</protein>
<keyword evidence="2" id="KW-0238">DNA-binding</keyword>
<dbReference type="EMBL" id="CYXO01000025">
    <property type="protein sequence ID" value="CUN24978.1"/>
    <property type="molecule type" value="Genomic_DNA"/>
</dbReference>
<dbReference type="SUPFAM" id="SSF53822">
    <property type="entry name" value="Periplasmic binding protein-like I"/>
    <property type="match status" value="1"/>
</dbReference>
<dbReference type="AlphaFoldDB" id="A0A173VGC1"/>
<dbReference type="GO" id="GO:0000976">
    <property type="term" value="F:transcription cis-regulatory region binding"/>
    <property type="evidence" value="ECO:0007669"/>
    <property type="project" value="TreeGrafter"/>
</dbReference>
<gene>
    <name evidence="6" type="ORF">ERS852573_02855</name>
</gene>
<dbReference type="PANTHER" id="PTHR30146:SF109">
    <property type="entry name" value="HTH-TYPE TRANSCRIPTIONAL REGULATOR GALS"/>
    <property type="match status" value="1"/>
</dbReference>
<organism evidence="6 7">
    <name type="scientific">Dorea longicatena</name>
    <dbReference type="NCBI Taxonomy" id="88431"/>
    <lineage>
        <taxon>Bacteria</taxon>
        <taxon>Bacillati</taxon>
        <taxon>Bacillota</taxon>
        <taxon>Clostridia</taxon>
        <taxon>Lachnospirales</taxon>
        <taxon>Lachnospiraceae</taxon>
        <taxon>Dorea</taxon>
    </lineage>
</organism>
<evidence type="ECO:0000256" key="2">
    <source>
        <dbReference type="ARBA" id="ARBA00023125"/>
    </source>
</evidence>
<dbReference type="Proteomes" id="UP000095597">
    <property type="component" value="Unassembled WGS sequence"/>
</dbReference>
<dbReference type="RefSeq" id="WP_055215266.1">
    <property type="nucleotide sequence ID" value="NZ_CYXO01000025.1"/>
</dbReference>
<feature type="transmembrane region" description="Helical" evidence="4">
    <location>
        <begin position="6"/>
        <end position="27"/>
    </location>
</feature>
<dbReference type="InterPro" id="IPR025997">
    <property type="entry name" value="SBP_2_dom"/>
</dbReference>
<keyword evidence="6" id="KW-0762">Sugar transport</keyword>
<evidence type="ECO:0000313" key="7">
    <source>
        <dbReference type="Proteomes" id="UP000095597"/>
    </source>
</evidence>
<dbReference type="Pfam" id="PF13407">
    <property type="entry name" value="Peripla_BP_4"/>
    <property type="match status" value="1"/>
</dbReference>
<dbReference type="InterPro" id="IPR028082">
    <property type="entry name" value="Peripla_BP_I"/>
</dbReference>
<evidence type="ECO:0000256" key="4">
    <source>
        <dbReference type="SAM" id="Phobius"/>
    </source>
</evidence>
<feature type="domain" description="Periplasmic binding protein" evidence="5">
    <location>
        <begin position="36"/>
        <end position="281"/>
    </location>
</feature>
<sequence>MKKNKITFLILECVFLILTLFFAWKIFDRDVPEKRVAVILPESGDNRWNSLIKGMKQSAKLNNLHMIICNTDEIENAEMEKEIIKEQKRNNIDAFIICPAPGSDTKDMLKKQCAKTPYTLIMEDVYSKEGGNSGNPVIGPDYYKIGSELGKQLGKKRQKIGVIANWKESESDQDAIRGLKDSLKDTKSEIDWYCYRKKDQNIYEKVSKKDKVDAIVVLDPHALEELGEQSDEDSYQGADIYGIGSSVKAVVLLDNGNIQGLVVPDAYEIGYKSVGEMAQRLEHRFYRLKGHKTEIKVFDRDEFSLNDNLERFLYSYE</sequence>
<evidence type="ECO:0000256" key="1">
    <source>
        <dbReference type="ARBA" id="ARBA00023015"/>
    </source>
</evidence>
<dbReference type="PANTHER" id="PTHR30146">
    <property type="entry name" value="LACI-RELATED TRANSCRIPTIONAL REPRESSOR"/>
    <property type="match status" value="1"/>
</dbReference>
<name>A0A173VGC1_9FIRM</name>
<keyword evidence="1" id="KW-0805">Transcription regulation</keyword>
<keyword evidence="4" id="KW-1133">Transmembrane helix</keyword>
<dbReference type="GO" id="GO:0003700">
    <property type="term" value="F:DNA-binding transcription factor activity"/>
    <property type="evidence" value="ECO:0007669"/>
    <property type="project" value="TreeGrafter"/>
</dbReference>
<dbReference type="Gene3D" id="3.40.50.2300">
    <property type="match status" value="2"/>
</dbReference>
<reference evidence="6 7" key="1">
    <citation type="submission" date="2015-09" db="EMBL/GenBank/DDBJ databases">
        <authorList>
            <consortium name="Pathogen Informatics"/>
        </authorList>
    </citation>
    <scope>NUCLEOTIDE SEQUENCE [LARGE SCALE GENOMIC DNA]</scope>
    <source>
        <strain evidence="6 7">2789STDY5834961</strain>
    </source>
</reference>
<keyword evidence="4" id="KW-0812">Transmembrane</keyword>
<evidence type="ECO:0000313" key="6">
    <source>
        <dbReference type="EMBL" id="CUN24978.1"/>
    </source>
</evidence>
<keyword evidence="6" id="KW-0813">Transport</keyword>
<dbReference type="OrthoDB" id="1771098at2"/>
<proteinExistence type="predicted"/>